<keyword evidence="2" id="KW-1185">Reference proteome</keyword>
<organism evidence="1 2">
    <name type="scientific">Clavispora lusitaniae</name>
    <name type="common">Candida lusitaniae</name>
    <dbReference type="NCBI Taxonomy" id="36911"/>
    <lineage>
        <taxon>Eukaryota</taxon>
        <taxon>Fungi</taxon>
        <taxon>Dikarya</taxon>
        <taxon>Ascomycota</taxon>
        <taxon>Saccharomycotina</taxon>
        <taxon>Pichiomycetes</taxon>
        <taxon>Metschnikowiaceae</taxon>
        <taxon>Clavispora</taxon>
    </lineage>
</organism>
<gene>
    <name evidence="1" type="ORF">EJF14_11190</name>
</gene>
<accession>A0ACD0WFW0</accession>
<name>A0ACD0WFW0_CLALS</name>
<dbReference type="Proteomes" id="UP000326582">
    <property type="component" value="Chromosome 1"/>
</dbReference>
<evidence type="ECO:0000313" key="2">
    <source>
        <dbReference type="Proteomes" id="UP000326582"/>
    </source>
</evidence>
<evidence type="ECO:0000313" key="1">
    <source>
        <dbReference type="EMBL" id="QFZ26063.1"/>
    </source>
</evidence>
<proteinExistence type="predicted"/>
<sequence length="246" mass="29102">MSTYIKNKRIRRLSFHCLRVQNTKMTSSASDDAEHLRCLIYLEEVEHVRLIKQIENYQESLNILHACTLGCIPSDVSEMVDNIEHEISRRQKLESEFCDAFSIALKKKKVEVYLNQRKQLKQRSRNGELEMNQVMRELRKVTCGLLKRLTTLENWRLKEVLRAEQEEEQESYDESDADSGEEQVYNGKENFDPIFERRALEPRWKQTPDKTISKKQAKKMGPKKCSKWKGNKQKNTVVVEKRARHD</sequence>
<dbReference type="EMBL" id="CP038484">
    <property type="protein sequence ID" value="QFZ26063.1"/>
    <property type="molecule type" value="Genomic_DNA"/>
</dbReference>
<protein>
    <submittedName>
        <fullName evidence="1">Uncharacterized protein</fullName>
    </submittedName>
</protein>
<reference evidence="2" key="1">
    <citation type="journal article" date="2019" name="MBio">
        <title>Comparative genomics for the elucidation of multidrug resistance (MDR) in Candida lusitaniae.</title>
        <authorList>
            <person name="Kannan A."/>
            <person name="Asner S.A."/>
            <person name="Trachsel E."/>
            <person name="Kelly S."/>
            <person name="Parker J."/>
            <person name="Sanglard D."/>
        </authorList>
    </citation>
    <scope>NUCLEOTIDE SEQUENCE [LARGE SCALE GENOMIC DNA]</scope>
    <source>
        <strain evidence="2">P1</strain>
    </source>
</reference>